<feature type="chain" id="PRO_5016813662" evidence="1">
    <location>
        <begin position="20"/>
        <end position="340"/>
    </location>
</feature>
<accession>A0A379YKN0</accession>
<dbReference type="InterPro" id="IPR000259">
    <property type="entry name" value="Adhesion_dom_fimbrial"/>
</dbReference>
<sequence length="340" mass="37166">MILKMILAVLLLLPTVVNASQIPKTCWPTSGNNNFNVTLTNGVFLSSKAGATAKFSYSGVPLDYSVTCWIDYELHPITGLAPAIDWYFQSKTNFPPSEFGGGFYKFNEDIDVKMSTSSLLLHEIPNETGSWGGRNDTVPVGIQSFYSQFASRRWVNTVTLRLRRDQLGGMVIIPANIELFRAYQVPWRNSVFGNTPVMSVSTTGQFIPVPLVCTINNGAAIEVDFGDLDNTQISSDGSRYVKIVPLQYRCNTAVTQNIDINLIATPAAFSSEFIATTLPDDIGVAVRYNGQIVKPNQKFATTLLNGVGQDELQVAPVIRDVTKAITGSFTASATLVMTMH</sequence>
<evidence type="ECO:0000313" key="3">
    <source>
        <dbReference type="EMBL" id="SUI46622.1"/>
    </source>
</evidence>
<dbReference type="Proteomes" id="UP000255529">
    <property type="component" value="Unassembled WGS sequence"/>
</dbReference>
<dbReference type="InterPro" id="IPR036937">
    <property type="entry name" value="Adhesion_dom_fimbrial_sf"/>
</dbReference>
<feature type="signal peptide" evidence="1">
    <location>
        <begin position="1"/>
        <end position="19"/>
    </location>
</feature>
<dbReference type="RefSeq" id="WP_115182903.1">
    <property type="nucleotide sequence ID" value="NZ_CAMKUF010000002.1"/>
</dbReference>
<dbReference type="GO" id="GO:0009289">
    <property type="term" value="C:pilus"/>
    <property type="evidence" value="ECO:0007669"/>
    <property type="project" value="InterPro"/>
</dbReference>
<evidence type="ECO:0000313" key="4">
    <source>
        <dbReference type="Proteomes" id="UP000255529"/>
    </source>
</evidence>
<proteinExistence type="predicted"/>
<evidence type="ECO:0000259" key="2">
    <source>
        <dbReference type="Pfam" id="PF00419"/>
    </source>
</evidence>
<name>A0A379YKN0_9GAMM</name>
<dbReference type="EMBL" id="UGYN01000002">
    <property type="protein sequence ID" value="SUI46622.1"/>
    <property type="molecule type" value="Genomic_DNA"/>
</dbReference>
<feature type="domain" description="Fimbrial-type adhesion" evidence="2">
    <location>
        <begin position="208"/>
        <end position="338"/>
    </location>
</feature>
<dbReference type="Pfam" id="PF00419">
    <property type="entry name" value="Fimbrial"/>
    <property type="match status" value="1"/>
</dbReference>
<evidence type="ECO:0000256" key="1">
    <source>
        <dbReference type="SAM" id="SignalP"/>
    </source>
</evidence>
<organism evidence="3 4">
    <name type="scientific">Serratia quinivorans</name>
    <dbReference type="NCBI Taxonomy" id="137545"/>
    <lineage>
        <taxon>Bacteria</taxon>
        <taxon>Pseudomonadati</taxon>
        <taxon>Pseudomonadota</taxon>
        <taxon>Gammaproteobacteria</taxon>
        <taxon>Enterobacterales</taxon>
        <taxon>Yersiniaceae</taxon>
        <taxon>Serratia</taxon>
    </lineage>
</organism>
<keyword evidence="1" id="KW-0732">Signal</keyword>
<dbReference type="AlphaFoldDB" id="A0A379YKN0"/>
<dbReference type="Gene3D" id="2.60.40.1090">
    <property type="entry name" value="Fimbrial-type adhesion domain"/>
    <property type="match status" value="1"/>
</dbReference>
<reference evidence="3 4" key="1">
    <citation type="submission" date="2018-06" db="EMBL/GenBank/DDBJ databases">
        <authorList>
            <consortium name="Pathogen Informatics"/>
            <person name="Doyle S."/>
        </authorList>
    </citation>
    <scope>NUCLEOTIDE SEQUENCE [LARGE SCALE GENOMIC DNA]</scope>
    <source>
        <strain evidence="3 4">NCTC11544</strain>
    </source>
</reference>
<gene>
    <name evidence="3" type="ORF">NCTC11544_00653</name>
</gene>
<dbReference type="GO" id="GO:0007155">
    <property type="term" value="P:cell adhesion"/>
    <property type="evidence" value="ECO:0007669"/>
    <property type="project" value="InterPro"/>
</dbReference>
<dbReference type="InterPro" id="IPR008966">
    <property type="entry name" value="Adhesion_dom_sf"/>
</dbReference>
<protein>
    <submittedName>
        <fullName evidence="3">Putative fimbrial subunit SteE</fullName>
    </submittedName>
</protein>
<dbReference type="SUPFAM" id="SSF49401">
    <property type="entry name" value="Bacterial adhesins"/>
    <property type="match status" value="1"/>
</dbReference>